<evidence type="ECO:0000313" key="11">
    <source>
        <dbReference type="EMBL" id="BDS07860.1"/>
    </source>
</evidence>
<comment type="catalytic activity">
    <reaction evidence="9">
        <text>N-terminal S-1,2-diacyl-sn-glyceryl-L-cysteinyl-[lipoprotein] + a glycerophospholipid = N-acyl-S-1,2-diacyl-sn-glyceryl-L-cysteinyl-[lipoprotein] + a 2-acyl-sn-glycero-3-phospholipid + H(+)</text>
        <dbReference type="Rhea" id="RHEA:48228"/>
        <dbReference type="Rhea" id="RHEA-COMP:14681"/>
        <dbReference type="Rhea" id="RHEA-COMP:14684"/>
        <dbReference type="ChEBI" id="CHEBI:15378"/>
        <dbReference type="ChEBI" id="CHEBI:136912"/>
        <dbReference type="ChEBI" id="CHEBI:140656"/>
        <dbReference type="ChEBI" id="CHEBI:140657"/>
        <dbReference type="ChEBI" id="CHEBI:140660"/>
        <dbReference type="EC" id="2.3.1.269"/>
    </reaction>
</comment>
<feature type="transmembrane region" description="Helical" evidence="9">
    <location>
        <begin position="29"/>
        <end position="46"/>
    </location>
</feature>
<evidence type="ECO:0000256" key="9">
    <source>
        <dbReference type="HAMAP-Rule" id="MF_01148"/>
    </source>
</evidence>
<feature type="transmembrane region" description="Helical" evidence="9">
    <location>
        <begin position="580"/>
        <end position="603"/>
    </location>
</feature>
<evidence type="ECO:0000256" key="3">
    <source>
        <dbReference type="ARBA" id="ARBA00022475"/>
    </source>
</evidence>
<dbReference type="EMBL" id="AP026866">
    <property type="protein sequence ID" value="BDS07860.1"/>
    <property type="molecule type" value="Genomic_DNA"/>
</dbReference>
<accession>A0AAT9FPC9</accession>
<evidence type="ECO:0000256" key="2">
    <source>
        <dbReference type="ARBA" id="ARBA00010065"/>
    </source>
</evidence>
<protein>
    <recommendedName>
        <fullName evidence="9">Apolipoprotein N-acyltransferase</fullName>
        <shortName evidence="9">ALP N-acyltransferase</shortName>
        <ecNumber evidence="9">2.3.1.269</ecNumber>
    </recommendedName>
</protein>
<dbReference type="PANTHER" id="PTHR38686">
    <property type="entry name" value="APOLIPOPROTEIN N-ACYLTRANSFERASE"/>
    <property type="match status" value="1"/>
</dbReference>
<evidence type="ECO:0000256" key="6">
    <source>
        <dbReference type="ARBA" id="ARBA00022989"/>
    </source>
</evidence>
<dbReference type="KEGG" id="osu:NT6N_29000"/>
<keyword evidence="7 9" id="KW-0472">Membrane</keyword>
<dbReference type="HAMAP" id="MF_01148">
    <property type="entry name" value="Lnt"/>
    <property type="match status" value="1"/>
</dbReference>
<feature type="transmembrane region" description="Helical" evidence="9">
    <location>
        <begin position="53"/>
        <end position="74"/>
    </location>
</feature>
<evidence type="ECO:0000259" key="10">
    <source>
        <dbReference type="PROSITE" id="PS50263"/>
    </source>
</evidence>
<dbReference type="PANTHER" id="PTHR38686:SF1">
    <property type="entry name" value="APOLIPOPROTEIN N-ACYLTRANSFERASE"/>
    <property type="match status" value="1"/>
</dbReference>
<keyword evidence="4 9" id="KW-0808">Transferase</keyword>
<feature type="transmembrane region" description="Helical" evidence="9">
    <location>
        <begin position="191"/>
        <end position="212"/>
    </location>
</feature>
<evidence type="ECO:0000256" key="7">
    <source>
        <dbReference type="ARBA" id="ARBA00023136"/>
    </source>
</evidence>
<keyword evidence="8 9" id="KW-0012">Acyltransferase</keyword>
<gene>
    <name evidence="11" type="primary">lnt_1</name>
    <name evidence="9" type="synonym">lnt</name>
    <name evidence="11" type="ORF">NT6N_29000</name>
</gene>
<proteinExistence type="inferred from homology"/>
<dbReference type="CDD" id="cd07571">
    <property type="entry name" value="ALP_N-acyl_transferase"/>
    <property type="match status" value="1"/>
</dbReference>
<dbReference type="InterPro" id="IPR004563">
    <property type="entry name" value="Apolipo_AcylTrfase"/>
</dbReference>
<dbReference type="InterPro" id="IPR045378">
    <property type="entry name" value="LNT_N"/>
</dbReference>
<dbReference type="GO" id="GO:0016410">
    <property type="term" value="F:N-acyltransferase activity"/>
    <property type="evidence" value="ECO:0007669"/>
    <property type="project" value="UniProtKB-UniRule"/>
</dbReference>
<feature type="domain" description="CN hydrolase" evidence="10">
    <location>
        <begin position="267"/>
        <end position="570"/>
    </location>
</feature>
<feature type="transmembrane region" description="Helical" evidence="9">
    <location>
        <begin position="233"/>
        <end position="249"/>
    </location>
</feature>
<name>A0AAT9FPC9_9BACT</name>
<evidence type="ECO:0000256" key="1">
    <source>
        <dbReference type="ARBA" id="ARBA00004651"/>
    </source>
</evidence>
<comment type="pathway">
    <text evidence="9">Protein modification; lipoprotein biosynthesis (N-acyl transfer).</text>
</comment>
<comment type="function">
    <text evidence="9">Catalyzes the phospholipid dependent N-acylation of the N-terminal cysteine of apolipoprotein, the last step in lipoprotein maturation.</text>
</comment>
<dbReference type="InterPro" id="IPR036526">
    <property type="entry name" value="C-N_Hydrolase_sf"/>
</dbReference>
<dbReference type="Gene3D" id="3.60.110.10">
    <property type="entry name" value="Carbon-nitrogen hydrolase"/>
    <property type="match status" value="1"/>
</dbReference>
<dbReference type="EC" id="2.3.1.269" evidence="9"/>
<comment type="subcellular location">
    <subcellularLocation>
        <location evidence="1 9">Cell membrane</location>
        <topology evidence="1 9">Multi-pass membrane protein</topology>
    </subcellularLocation>
</comment>
<sequence length="610" mass="67394">METKKKSLWPWLTAMVSGLLLALCFPDWNLSGLVWVWMLLLLPAIWRGNKKRYGFGIAYVAGLVFWAINLKWLWTVSGLGAMVMAAFLACYFGLWGMIAVSFGNPWRKRAPKADQLVKGGAIQQKIAAKQSGKKSGLLGGVLDDSFLSLKFAFINGAAWVGCEWLRGWLFTGFSWNGLGVAFHDTPVLAQAADLVGVTGLAFMPVFMSAVIIQTGRRLGAEAQTGKLRPRLDFSVAALLLALQFCYGVWRVKNVNGWEADRVRILLVQENIPQDIKWEPKASADIRQGYADSTAAAIEKLEKENVEQLQQNANGDEVELKSPDLVVWPESALPLPLLFAENHEGYFIYGETRHVLENEVRTLGNFTLIAGMNEFEADFDGTLANFKEGGQQYNSIAAMKPGGELDRNIDTYRKIHLVIFGEYIPFVEQLPFLRDIFKFSAGADFAGGFTPGTSTEPLTVPVGDGEVQLIPTVCFEDGVGRLTRKFVRQAPQVIVNVTNDGWFKQSEAAVQHMANAKFRAIELRRPMIRSANTGVSAIISATGSSADPITGDRQVIEDENGSPFVRASYYGHAYAPKKGQFTLYAIAGDWFSFLMIGLTLFGMVRARLNRA</sequence>
<dbReference type="GO" id="GO:0005886">
    <property type="term" value="C:plasma membrane"/>
    <property type="evidence" value="ECO:0007669"/>
    <property type="project" value="UniProtKB-SubCell"/>
</dbReference>
<dbReference type="AlphaFoldDB" id="A0AAT9FPC9"/>
<comment type="similarity">
    <text evidence="2 9">Belongs to the CN hydrolase family. Apolipoprotein N-acyltransferase subfamily.</text>
</comment>
<feature type="transmembrane region" description="Helical" evidence="9">
    <location>
        <begin position="151"/>
        <end position="171"/>
    </location>
</feature>
<dbReference type="PROSITE" id="PS50263">
    <property type="entry name" value="CN_HYDROLASE"/>
    <property type="match status" value="1"/>
</dbReference>
<keyword evidence="5 9" id="KW-0812">Transmembrane</keyword>
<dbReference type="GO" id="GO:0042158">
    <property type="term" value="P:lipoprotein biosynthetic process"/>
    <property type="evidence" value="ECO:0007669"/>
    <property type="project" value="UniProtKB-UniRule"/>
</dbReference>
<evidence type="ECO:0000256" key="4">
    <source>
        <dbReference type="ARBA" id="ARBA00022679"/>
    </source>
</evidence>
<organism evidence="11">
    <name type="scientific">Oceaniferula spumae</name>
    <dbReference type="NCBI Taxonomy" id="2979115"/>
    <lineage>
        <taxon>Bacteria</taxon>
        <taxon>Pseudomonadati</taxon>
        <taxon>Verrucomicrobiota</taxon>
        <taxon>Verrucomicrobiia</taxon>
        <taxon>Verrucomicrobiales</taxon>
        <taxon>Verrucomicrobiaceae</taxon>
        <taxon>Oceaniferula</taxon>
    </lineage>
</organism>
<keyword evidence="3 9" id="KW-1003">Cell membrane</keyword>
<evidence type="ECO:0000256" key="5">
    <source>
        <dbReference type="ARBA" id="ARBA00022692"/>
    </source>
</evidence>
<reference evidence="11" key="1">
    <citation type="submission" date="2024-07" db="EMBL/GenBank/DDBJ databases">
        <title>Complete genome sequence of Verrucomicrobiaceae bacterium NT6N.</title>
        <authorList>
            <person name="Huang C."/>
            <person name="Takami H."/>
            <person name="Hamasaki K."/>
        </authorList>
    </citation>
    <scope>NUCLEOTIDE SEQUENCE</scope>
    <source>
        <strain evidence="11">NT6N</strain>
    </source>
</reference>
<dbReference type="InterPro" id="IPR003010">
    <property type="entry name" value="C-N_Hydrolase"/>
</dbReference>
<evidence type="ECO:0000256" key="8">
    <source>
        <dbReference type="ARBA" id="ARBA00023315"/>
    </source>
</evidence>
<feature type="transmembrane region" description="Helical" evidence="9">
    <location>
        <begin position="80"/>
        <end position="102"/>
    </location>
</feature>
<dbReference type="SUPFAM" id="SSF56317">
    <property type="entry name" value="Carbon-nitrogen hydrolase"/>
    <property type="match status" value="1"/>
</dbReference>
<dbReference type="NCBIfam" id="TIGR00546">
    <property type="entry name" value="lnt"/>
    <property type="match status" value="1"/>
</dbReference>
<dbReference type="Pfam" id="PF00795">
    <property type="entry name" value="CN_hydrolase"/>
    <property type="match status" value="1"/>
</dbReference>
<keyword evidence="6 9" id="KW-1133">Transmembrane helix</keyword>
<dbReference type="Pfam" id="PF20154">
    <property type="entry name" value="LNT_N"/>
    <property type="match status" value="1"/>
</dbReference>
<feature type="transmembrane region" description="Helical" evidence="9">
    <location>
        <begin position="7"/>
        <end position="23"/>
    </location>
</feature>